<dbReference type="FunFam" id="2.60.40.10:FF:001061">
    <property type="entry name" value="Uncharacterized protein, isoform C"/>
    <property type="match status" value="1"/>
</dbReference>
<keyword evidence="3" id="KW-1185">Reference proteome</keyword>
<dbReference type="SMART" id="SM00406">
    <property type="entry name" value="IGv"/>
    <property type="match status" value="1"/>
</dbReference>
<dbReference type="GO" id="GO:0050808">
    <property type="term" value="P:synapse organization"/>
    <property type="evidence" value="ECO:0007669"/>
    <property type="project" value="TreeGrafter"/>
</dbReference>
<dbReference type="Pfam" id="PF07686">
    <property type="entry name" value="V-set"/>
    <property type="match status" value="1"/>
</dbReference>
<dbReference type="InterPro" id="IPR013783">
    <property type="entry name" value="Ig-like_fold"/>
</dbReference>
<feature type="domain" description="Ig-like" evidence="1">
    <location>
        <begin position="260"/>
        <end position="356"/>
    </location>
</feature>
<dbReference type="InterPro" id="IPR007110">
    <property type="entry name" value="Ig-like_dom"/>
</dbReference>
<dbReference type="EMBL" id="CADEPI010000028">
    <property type="protein sequence ID" value="CAB3367129.1"/>
    <property type="molecule type" value="Genomic_DNA"/>
</dbReference>
<dbReference type="SUPFAM" id="SSF48726">
    <property type="entry name" value="Immunoglobulin"/>
    <property type="match status" value="2"/>
</dbReference>
<dbReference type="InterPro" id="IPR037448">
    <property type="entry name" value="Zig-8"/>
</dbReference>
<dbReference type="Gene3D" id="2.60.40.10">
    <property type="entry name" value="Immunoglobulins"/>
    <property type="match status" value="2"/>
</dbReference>
<gene>
    <name evidence="2" type="ORF">CLODIP_2_CD07476</name>
</gene>
<accession>A0A8S1CG43</accession>
<dbReference type="InterPro" id="IPR013106">
    <property type="entry name" value="Ig_V-set"/>
</dbReference>
<dbReference type="Pfam" id="PF13927">
    <property type="entry name" value="Ig_3"/>
    <property type="match status" value="1"/>
</dbReference>
<dbReference type="SMART" id="SM00409">
    <property type="entry name" value="IG"/>
    <property type="match status" value="2"/>
</dbReference>
<dbReference type="AlphaFoldDB" id="A0A8S1CG43"/>
<dbReference type="GO" id="GO:0032589">
    <property type="term" value="C:neuron projection membrane"/>
    <property type="evidence" value="ECO:0007669"/>
    <property type="project" value="TreeGrafter"/>
</dbReference>
<comment type="caution">
    <text evidence="2">The sequence shown here is derived from an EMBL/GenBank/DDBJ whole genome shotgun (WGS) entry which is preliminary data.</text>
</comment>
<protein>
    <recommendedName>
        <fullName evidence="1">Ig-like domain-containing protein</fullName>
    </recommendedName>
</protein>
<dbReference type="InterPro" id="IPR003598">
    <property type="entry name" value="Ig_sub2"/>
</dbReference>
<dbReference type="OrthoDB" id="6377396at2759"/>
<dbReference type="PANTHER" id="PTHR23279">
    <property type="entry name" value="DEFECTIVE PROBOSCIS EXTENSION RESPONSE DPR -RELATED"/>
    <property type="match status" value="1"/>
</dbReference>
<dbReference type="PANTHER" id="PTHR23279:SF6">
    <property type="entry name" value="DEFECTIVE PROBOSCIS EXTENSION RESPONSE 7, ISOFORM F"/>
    <property type="match status" value="1"/>
</dbReference>
<feature type="domain" description="Ig-like" evidence="1">
    <location>
        <begin position="127"/>
        <end position="224"/>
    </location>
</feature>
<dbReference type="InterPro" id="IPR003599">
    <property type="entry name" value="Ig_sub"/>
</dbReference>
<sequence length="399" mass="43849">MHAAVAVERDPLLRRVRAGRAGRGVCCFLLLFLGARHPRAGKTATPVHESHVNFLLRTRSEDLVFFSSHSLSDLREGPAASEMACPRLSALAVLLACVLHLRPASSDFSWTRGSPMRWKEEAQEQQPVFDKTDVKSGATITVQVGQTAYLPCRVKHLGDKVISWIRQRDLHILTSGPHTYTSDARVEVVHPPNSDLWTLRIMSARATDRGRYECQVNTEPKMMRAVLLDVRNDPAADMKDSPYVAADSKVSPKKDVSIAPEVQISGPVEQYVQTGTTVTFTCVAKWGKGGLNVAWYHGDLPISHRQGFRPISVDTERSDGGATSRLTLAQVQQIDSGNYTCVAAATAPEANAASVALIVVESEHTEAMQRDMGSGSCTLQRAWPALWPPLVLLLLRWRA</sequence>
<organism evidence="2 3">
    <name type="scientific">Cloeon dipterum</name>
    <dbReference type="NCBI Taxonomy" id="197152"/>
    <lineage>
        <taxon>Eukaryota</taxon>
        <taxon>Metazoa</taxon>
        <taxon>Ecdysozoa</taxon>
        <taxon>Arthropoda</taxon>
        <taxon>Hexapoda</taxon>
        <taxon>Insecta</taxon>
        <taxon>Pterygota</taxon>
        <taxon>Palaeoptera</taxon>
        <taxon>Ephemeroptera</taxon>
        <taxon>Pisciforma</taxon>
        <taxon>Baetidae</taxon>
        <taxon>Cloeon</taxon>
    </lineage>
</organism>
<reference evidence="2 3" key="1">
    <citation type="submission" date="2020-04" db="EMBL/GenBank/DDBJ databases">
        <authorList>
            <person name="Alioto T."/>
            <person name="Alioto T."/>
            <person name="Gomez Garrido J."/>
        </authorList>
    </citation>
    <scope>NUCLEOTIDE SEQUENCE [LARGE SCALE GENOMIC DNA]</scope>
</reference>
<dbReference type="Proteomes" id="UP000494165">
    <property type="component" value="Unassembled WGS sequence"/>
</dbReference>
<evidence type="ECO:0000259" key="1">
    <source>
        <dbReference type="PROSITE" id="PS50835"/>
    </source>
</evidence>
<evidence type="ECO:0000313" key="2">
    <source>
        <dbReference type="EMBL" id="CAB3367129.1"/>
    </source>
</evidence>
<evidence type="ECO:0000313" key="3">
    <source>
        <dbReference type="Proteomes" id="UP000494165"/>
    </source>
</evidence>
<dbReference type="SMART" id="SM00408">
    <property type="entry name" value="IGc2"/>
    <property type="match status" value="2"/>
</dbReference>
<dbReference type="CDD" id="cd00096">
    <property type="entry name" value="Ig"/>
    <property type="match status" value="1"/>
</dbReference>
<proteinExistence type="predicted"/>
<dbReference type="InterPro" id="IPR036179">
    <property type="entry name" value="Ig-like_dom_sf"/>
</dbReference>
<name>A0A8S1CG43_9INSE</name>
<dbReference type="PROSITE" id="PS50835">
    <property type="entry name" value="IG_LIKE"/>
    <property type="match status" value="2"/>
</dbReference>